<dbReference type="AlphaFoldDB" id="A0AAD9WZ29"/>
<organism evidence="2 3">
    <name type="scientific">Dipteronia dyeriana</name>
    <dbReference type="NCBI Taxonomy" id="168575"/>
    <lineage>
        <taxon>Eukaryota</taxon>
        <taxon>Viridiplantae</taxon>
        <taxon>Streptophyta</taxon>
        <taxon>Embryophyta</taxon>
        <taxon>Tracheophyta</taxon>
        <taxon>Spermatophyta</taxon>
        <taxon>Magnoliopsida</taxon>
        <taxon>eudicotyledons</taxon>
        <taxon>Gunneridae</taxon>
        <taxon>Pentapetalae</taxon>
        <taxon>rosids</taxon>
        <taxon>malvids</taxon>
        <taxon>Sapindales</taxon>
        <taxon>Sapindaceae</taxon>
        <taxon>Hippocastanoideae</taxon>
        <taxon>Acereae</taxon>
        <taxon>Dipteronia</taxon>
    </lineage>
</organism>
<feature type="transmembrane region" description="Helical" evidence="1">
    <location>
        <begin position="16"/>
        <end position="35"/>
    </location>
</feature>
<dbReference type="Proteomes" id="UP001280121">
    <property type="component" value="Unassembled WGS sequence"/>
</dbReference>
<keyword evidence="1" id="KW-1133">Transmembrane helix</keyword>
<keyword evidence="1" id="KW-0472">Membrane</keyword>
<evidence type="ECO:0000313" key="3">
    <source>
        <dbReference type="Proteomes" id="UP001280121"/>
    </source>
</evidence>
<dbReference type="EMBL" id="JANJYI010000005">
    <property type="protein sequence ID" value="KAK2647868.1"/>
    <property type="molecule type" value="Genomic_DNA"/>
</dbReference>
<feature type="transmembrane region" description="Helical" evidence="1">
    <location>
        <begin position="63"/>
        <end position="81"/>
    </location>
</feature>
<reference evidence="2" key="1">
    <citation type="journal article" date="2023" name="Plant J.">
        <title>Genome sequences and population genomics provide insights into the demographic history, inbreeding, and mutation load of two 'living fossil' tree species of Dipteronia.</title>
        <authorList>
            <person name="Feng Y."/>
            <person name="Comes H.P."/>
            <person name="Chen J."/>
            <person name="Zhu S."/>
            <person name="Lu R."/>
            <person name="Zhang X."/>
            <person name="Li P."/>
            <person name="Qiu J."/>
            <person name="Olsen K.M."/>
            <person name="Qiu Y."/>
        </authorList>
    </citation>
    <scope>NUCLEOTIDE SEQUENCE</scope>
    <source>
        <strain evidence="2">KIB01</strain>
    </source>
</reference>
<proteinExistence type="predicted"/>
<gene>
    <name evidence="2" type="ORF">Ddye_015357</name>
</gene>
<protein>
    <submittedName>
        <fullName evidence="2">Uncharacterized protein</fullName>
    </submittedName>
</protein>
<evidence type="ECO:0000256" key="1">
    <source>
        <dbReference type="SAM" id="Phobius"/>
    </source>
</evidence>
<keyword evidence="1" id="KW-0812">Transmembrane</keyword>
<comment type="caution">
    <text evidence="2">The sequence shown here is derived from an EMBL/GenBank/DDBJ whole genome shotgun (WGS) entry which is preliminary data.</text>
</comment>
<evidence type="ECO:0000313" key="2">
    <source>
        <dbReference type="EMBL" id="KAK2647868.1"/>
    </source>
</evidence>
<sequence length="133" mass="15790">MSSGFALLSIAGASKKLWFCNFSLFITLFFFFNTCKQFWSHQLLLHRNIQRFSTLSMQSRSKVYVVSAYLICFSQFTVNFFIPEMGFRFLILFMFLILLCRNSFWGECIENCLRYNLFYLILGLKGFRVLNIL</sequence>
<name>A0AAD9WZ29_9ROSI</name>
<accession>A0AAD9WZ29</accession>
<keyword evidence="3" id="KW-1185">Reference proteome</keyword>
<feature type="transmembrane region" description="Helical" evidence="1">
    <location>
        <begin position="87"/>
        <end position="104"/>
    </location>
</feature>